<comment type="subcellular location">
    <subcellularLocation>
        <location evidence="1">Cell membrane</location>
        <topology evidence="1">Multi-pass membrane protein</topology>
    </subcellularLocation>
</comment>
<comment type="similarity">
    <text evidence="2">Belongs to the CPA3 antiporters (TC 2.A.63) subunit E family.</text>
</comment>
<proteinExistence type="inferred from homology"/>
<gene>
    <name evidence="7" type="ORF">Thi970DRAFT_01773</name>
</gene>
<dbReference type="AlphaFoldDB" id="H8Z235"/>
<reference evidence="8" key="1">
    <citation type="submission" date="2011-06" db="EMBL/GenBank/DDBJ databases">
        <authorList>
            <consortium name="US DOE Joint Genome Institute (JGI-PGF)"/>
            <person name="Lucas S."/>
            <person name="Han J."/>
            <person name="Lapidus A."/>
            <person name="Cheng J.-F."/>
            <person name="Goodwin L."/>
            <person name="Pitluck S."/>
            <person name="Peters L."/>
            <person name="Land M.L."/>
            <person name="Hauser L."/>
            <person name="Vogl K."/>
            <person name="Liu Z."/>
            <person name="Overmann J."/>
            <person name="Frigaard N.-U."/>
            <person name="Bryant D.A."/>
            <person name="Woyke T.J."/>
        </authorList>
    </citation>
    <scope>NUCLEOTIDE SEQUENCE [LARGE SCALE GENOMIC DNA]</scope>
    <source>
        <strain evidence="8">970</strain>
    </source>
</reference>
<dbReference type="eggNOG" id="COG1863">
    <property type="taxonomic scope" value="Bacteria"/>
</dbReference>
<evidence type="ECO:0000256" key="6">
    <source>
        <dbReference type="ARBA" id="ARBA00023136"/>
    </source>
</evidence>
<keyword evidence="5" id="KW-1133">Transmembrane helix</keyword>
<dbReference type="InterPro" id="IPR002758">
    <property type="entry name" value="Cation_antiport_E"/>
</dbReference>
<organism evidence="7 8">
    <name type="scientific">Thiorhodovibrio frisius</name>
    <dbReference type="NCBI Taxonomy" id="631362"/>
    <lineage>
        <taxon>Bacteria</taxon>
        <taxon>Pseudomonadati</taxon>
        <taxon>Pseudomonadota</taxon>
        <taxon>Gammaproteobacteria</taxon>
        <taxon>Chromatiales</taxon>
        <taxon>Chromatiaceae</taxon>
        <taxon>Thiorhodovibrio</taxon>
    </lineage>
</organism>
<keyword evidence="4" id="KW-0812">Transmembrane</keyword>
<evidence type="ECO:0000256" key="5">
    <source>
        <dbReference type="ARBA" id="ARBA00022989"/>
    </source>
</evidence>
<evidence type="ECO:0000256" key="4">
    <source>
        <dbReference type="ARBA" id="ARBA00022692"/>
    </source>
</evidence>
<evidence type="ECO:0000256" key="2">
    <source>
        <dbReference type="ARBA" id="ARBA00006228"/>
    </source>
</evidence>
<dbReference type="EMBL" id="JH603169">
    <property type="protein sequence ID" value="EIC21560.1"/>
    <property type="molecule type" value="Genomic_DNA"/>
</dbReference>
<name>H8Z235_9GAMM</name>
<dbReference type="PANTHER" id="PTHR34584">
    <property type="entry name" value="NA(+)/H(+) ANTIPORTER SUBUNIT E1"/>
    <property type="match status" value="1"/>
</dbReference>
<evidence type="ECO:0000313" key="8">
    <source>
        <dbReference type="Proteomes" id="UP000002964"/>
    </source>
</evidence>
<evidence type="ECO:0000256" key="3">
    <source>
        <dbReference type="ARBA" id="ARBA00022475"/>
    </source>
</evidence>
<dbReference type="Pfam" id="PF01899">
    <property type="entry name" value="MNHE"/>
    <property type="match status" value="1"/>
</dbReference>
<sequence length="203" mass="22099">MIRIASSRLPMRGLMFAGLWLVFTQADPLSWIIGLPVVLAATWASRRLEVSHPRPVLRGPAGSSLGLASVDLAQSGIARPLASRAVGAPLLIIDIRQLPAFFGFFLVTSMRGGIDVTRRILARPLAISPGFQTYRTALRHPGAQIFFLDLISLLPGTLSADLEAPDRLVIHVLDTGADNYRELAQLELQVARLFRESIRAGTL</sequence>
<dbReference type="GO" id="GO:0008324">
    <property type="term" value="F:monoatomic cation transmembrane transporter activity"/>
    <property type="evidence" value="ECO:0007669"/>
    <property type="project" value="InterPro"/>
</dbReference>
<protein>
    <submittedName>
        <fullName evidence="7">Multisubunit Na+/H+ antiporter, MnhE subunit</fullName>
    </submittedName>
</protein>
<dbReference type="STRING" id="631362.Thi970DRAFT_01773"/>
<keyword evidence="3" id="KW-1003">Cell membrane</keyword>
<evidence type="ECO:0000313" key="7">
    <source>
        <dbReference type="EMBL" id="EIC21560.1"/>
    </source>
</evidence>
<dbReference type="HOGENOM" id="CLU_086615_1_0_6"/>
<accession>H8Z235</accession>
<reference evidence="7 8" key="2">
    <citation type="submission" date="2011-11" db="EMBL/GenBank/DDBJ databases">
        <authorList>
            <consortium name="US DOE Joint Genome Institute"/>
            <person name="Lucas S."/>
            <person name="Han J."/>
            <person name="Lapidus A."/>
            <person name="Cheng J.-F."/>
            <person name="Goodwin L."/>
            <person name="Pitluck S."/>
            <person name="Peters L."/>
            <person name="Ovchinnikova G."/>
            <person name="Zhang X."/>
            <person name="Detter J.C."/>
            <person name="Han C."/>
            <person name="Tapia R."/>
            <person name="Land M."/>
            <person name="Hauser L."/>
            <person name="Kyrpides N."/>
            <person name="Ivanova N."/>
            <person name="Pagani I."/>
            <person name="Vogl K."/>
            <person name="Liu Z."/>
            <person name="Overmann J."/>
            <person name="Frigaard N.-U."/>
            <person name="Bryant D."/>
            <person name="Woyke T."/>
        </authorList>
    </citation>
    <scope>NUCLEOTIDE SEQUENCE [LARGE SCALE GENOMIC DNA]</scope>
    <source>
        <strain evidence="7 8">970</strain>
    </source>
</reference>
<dbReference type="Proteomes" id="UP000002964">
    <property type="component" value="Unassembled WGS sequence"/>
</dbReference>
<dbReference type="PANTHER" id="PTHR34584:SF1">
    <property type="entry name" value="NA(+)_H(+) ANTIPORTER SUBUNIT E1"/>
    <property type="match status" value="1"/>
</dbReference>
<dbReference type="GO" id="GO:0005886">
    <property type="term" value="C:plasma membrane"/>
    <property type="evidence" value="ECO:0007669"/>
    <property type="project" value="UniProtKB-SubCell"/>
</dbReference>
<evidence type="ECO:0000256" key="1">
    <source>
        <dbReference type="ARBA" id="ARBA00004651"/>
    </source>
</evidence>
<keyword evidence="6" id="KW-0472">Membrane</keyword>
<dbReference type="OrthoDB" id="7852837at2"/>
<keyword evidence="8" id="KW-1185">Reference proteome</keyword>